<gene>
    <name evidence="3" type="ORF">MKK02DRAFT_18028</name>
</gene>
<feature type="compositionally biased region" description="Acidic residues" evidence="1">
    <location>
        <begin position="124"/>
        <end position="133"/>
    </location>
</feature>
<feature type="region of interest" description="Disordered" evidence="1">
    <location>
        <begin position="393"/>
        <end position="488"/>
    </location>
</feature>
<dbReference type="GO" id="GO:0005634">
    <property type="term" value="C:nucleus"/>
    <property type="evidence" value="ECO:0007669"/>
    <property type="project" value="InterPro"/>
</dbReference>
<comment type="caution">
    <text evidence="3">The sequence shown here is derived from an EMBL/GenBank/DDBJ whole genome shotgun (WGS) entry which is preliminary data.</text>
</comment>
<feature type="region of interest" description="Disordered" evidence="1">
    <location>
        <begin position="1"/>
        <end position="80"/>
    </location>
</feature>
<reference evidence="3" key="1">
    <citation type="journal article" date="2022" name="G3 (Bethesda)">
        <title>High quality genome of the basidiomycete yeast Dioszegia hungarica PDD-24b-2 isolated from cloud water.</title>
        <authorList>
            <person name="Jarrige D."/>
            <person name="Haridas S."/>
            <person name="Bleykasten-Grosshans C."/>
            <person name="Joly M."/>
            <person name="Nadalig T."/>
            <person name="Sancelme M."/>
            <person name="Vuilleumier S."/>
            <person name="Grigoriev I.V."/>
            <person name="Amato P."/>
            <person name="Bringel F."/>
        </authorList>
    </citation>
    <scope>NUCLEOTIDE SEQUENCE</scope>
    <source>
        <strain evidence="3">PDD-24b-2</strain>
    </source>
</reference>
<dbReference type="SMART" id="SM00581">
    <property type="entry name" value="PSP"/>
    <property type="match status" value="1"/>
</dbReference>
<feature type="domain" description="PSP proline-rich" evidence="2">
    <location>
        <begin position="298"/>
        <end position="351"/>
    </location>
</feature>
<accession>A0AA38H5H5</accession>
<feature type="compositionally biased region" description="Basic and acidic residues" evidence="1">
    <location>
        <begin position="469"/>
        <end position="478"/>
    </location>
</feature>
<protein>
    <submittedName>
        <fullName evidence="3">Spliceosome assembly-related protein</fullName>
    </submittedName>
</protein>
<dbReference type="AlphaFoldDB" id="A0AA38H5H5"/>
<feature type="compositionally biased region" description="Acidic residues" evidence="1">
    <location>
        <begin position="402"/>
        <end position="423"/>
    </location>
</feature>
<evidence type="ECO:0000256" key="1">
    <source>
        <dbReference type="SAM" id="MobiDB-lite"/>
    </source>
</evidence>
<dbReference type="GeneID" id="77725082"/>
<feature type="compositionally biased region" description="Acidic residues" evidence="1">
    <location>
        <begin position="542"/>
        <end position="551"/>
    </location>
</feature>
<sequence length="616" mass="67085">MAAKVAAKANGSDSNGHANGDAAKVKSSAAKSRGALKRLKAKQKGKGGGSVSGAEAASDAGAESDAESVASVSTTASNFDFGPILDPSDPAFAAFADVFAHFQEQDEEGFPVDGVPAKGQVYYSDDEDEDEEQAERRKKAADESGMTRREKRKAAKLSVAELKQLVERPEVVEWFDCDARDPRLLVTLKSYRNTVPVPAHWNAKRDYLAGKRGIEKPPYLLPTWIADTGIGEQRDAVKAKEADQSLRQKTRERVQPKMGKIDIDYQKLHEAFFKFQGKPSMSKFGEAYYEGKELETDLRTKKPGELSDELVEALSIPPLAPPPWLIAMQRFGPPPSYPNLRIKGLNAPIPPGAQWGFHPGGWGKPPMDDFNRPLYGDVFGVLQGAEIAHQNEINRELWGEIEPADDESEEEEEEEEEEPEPEPEPVPAPRANARVPTGGTETPSGLATPSGYNSVTSTVPGGLETPDFVDLRKKRDGTESEPSGPRELYQVIPEREATAKGFMGSSTAYDMSNLGKAGGRSGAAILGAEDRGNKRKVGDVDISVEGDDDLTQDQLKAKYEASRASAKQIHVPGADVDRSGFEDVRNEEMKKRQRKEDDKGGKGKGKDKGKGEKFKF</sequence>
<feature type="compositionally biased region" description="Basic and acidic residues" evidence="1">
    <location>
        <begin position="528"/>
        <end position="539"/>
    </location>
</feature>
<dbReference type="Pfam" id="PF04046">
    <property type="entry name" value="PSP"/>
    <property type="match status" value="1"/>
</dbReference>
<proteinExistence type="predicted"/>
<dbReference type="InterPro" id="IPR006568">
    <property type="entry name" value="PSP_pro-rich"/>
</dbReference>
<feature type="region of interest" description="Disordered" evidence="1">
    <location>
        <begin position="107"/>
        <end position="152"/>
    </location>
</feature>
<name>A0AA38H5H5_9TREE</name>
<dbReference type="PANTHER" id="PTHR12785:SF6">
    <property type="entry name" value="SPLICING FACTOR 3B SUBUNIT 2"/>
    <property type="match status" value="1"/>
</dbReference>
<feature type="compositionally biased region" description="Basic and acidic residues" evidence="1">
    <location>
        <begin position="575"/>
        <end position="616"/>
    </location>
</feature>
<dbReference type="Pfam" id="PF04037">
    <property type="entry name" value="DUF382"/>
    <property type="match status" value="1"/>
</dbReference>
<dbReference type="RefSeq" id="XP_052943759.1">
    <property type="nucleotide sequence ID" value="XM_053085881.1"/>
</dbReference>
<dbReference type="EMBL" id="JAKWFO010000008">
    <property type="protein sequence ID" value="KAI9633982.1"/>
    <property type="molecule type" value="Genomic_DNA"/>
</dbReference>
<dbReference type="PANTHER" id="PTHR12785">
    <property type="entry name" value="SPLICING FACTOR 3B"/>
    <property type="match status" value="1"/>
</dbReference>
<feature type="compositionally biased region" description="Basic residues" evidence="1">
    <location>
        <begin position="34"/>
        <end position="45"/>
    </location>
</feature>
<feature type="compositionally biased region" description="Low complexity" evidence="1">
    <location>
        <begin position="52"/>
        <end position="77"/>
    </location>
</feature>
<keyword evidence="4" id="KW-1185">Reference proteome</keyword>
<feature type="region of interest" description="Disordered" evidence="1">
    <location>
        <begin position="503"/>
        <end position="616"/>
    </location>
</feature>
<evidence type="ECO:0000313" key="4">
    <source>
        <dbReference type="Proteomes" id="UP001164286"/>
    </source>
</evidence>
<dbReference type="InterPro" id="IPR007180">
    <property type="entry name" value="DUF382"/>
</dbReference>
<organism evidence="3 4">
    <name type="scientific">Dioszegia hungarica</name>
    <dbReference type="NCBI Taxonomy" id="4972"/>
    <lineage>
        <taxon>Eukaryota</taxon>
        <taxon>Fungi</taxon>
        <taxon>Dikarya</taxon>
        <taxon>Basidiomycota</taxon>
        <taxon>Agaricomycotina</taxon>
        <taxon>Tremellomycetes</taxon>
        <taxon>Tremellales</taxon>
        <taxon>Bulleribasidiaceae</taxon>
        <taxon>Dioszegia</taxon>
    </lineage>
</organism>
<evidence type="ECO:0000313" key="3">
    <source>
        <dbReference type="EMBL" id="KAI9633982.1"/>
    </source>
</evidence>
<feature type="compositionally biased region" description="Polar residues" evidence="1">
    <location>
        <begin position="439"/>
        <end position="459"/>
    </location>
</feature>
<evidence type="ECO:0000259" key="2">
    <source>
        <dbReference type="SMART" id="SM00581"/>
    </source>
</evidence>
<dbReference type="Proteomes" id="UP001164286">
    <property type="component" value="Unassembled WGS sequence"/>
</dbReference>
<dbReference type="InterPro" id="IPR052584">
    <property type="entry name" value="U2_snRNP_Complex_Component"/>
</dbReference>